<proteinExistence type="predicted"/>
<protein>
    <recommendedName>
        <fullName evidence="3">BTB domain-containing protein</fullName>
    </recommendedName>
</protein>
<sequence>MPTTKLSRLGDGFKVGSPASISDKLAHFQVNDEVFTIHLDLLLDLVSEWPDLFEFTHDDENREPHYSYDCDDGPYVVRGLVYWIYTRDFPGDETIREWDYPEEWDEGEEEEPLACSLVIELYFFGWLMQIGRLLDEAMNFLFFQYKKQRIPPSVGRINQIYETQHTSGLKDFCVDMHTKWCIIDWSALGIDQLDDESGGYPTAFLWDFFVRMGMRNYKTAKDGSSAENCMVLKLRDYHEHWDKRMELLCPCGSPQEGIHFIIE</sequence>
<name>A0A6A6J322_9PLEO</name>
<dbReference type="EMBL" id="ML987189">
    <property type="protein sequence ID" value="KAF2256300.1"/>
    <property type="molecule type" value="Genomic_DNA"/>
</dbReference>
<dbReference type="Proteomes" id="UP000800094">
    <property type="component" value="Unassembled WGS sequence"/>
</dbReference>
<keyword evidence="2" id="KW-1185">Reference proteome</keyword>
<evidence type="ECO:0000313" key="1">
    <source>
        <dbReference type="EMBL" id="KAF2256300.1"/>
    </source>
</evidence>
<dbReference type="RefSeq" id="XP_033691304.1">
    <property type="nucleotide sequence ID" value="XM_033835069.1"/>
</dbReference>
<dbReference type="AlphaFoldDB" id="A0A6A6J322"/>
<evidence type="ECO:0000313" key="2">
    <source>
        <dbReference type="Proteomes" id="UP000800094"/>
    </source>
</evidence>
<organism evidence="1 2">
    <name type="scientific">Trematosphaeria pertusa</name>
    <dbReference type="NCBI Taxonomy" id="390896"/>
    <lineage>
        <taxon>Eukaryota</taxon>
        <taxon>Fungi</taxon>
        <taxon>Dikarya</taxon>
        <taxon>Ascomycota</taxon>
        <taxon>Pezizomycotina</taxon>
        <taxon>Dothideomycetes</taxon>
        <taxon>Pleosporomycetidae</taxon>
        <taxon>Pleosporales</taxon>
        <taxon>Massarineae</taxon>
        <taxon>Trematosphaeriaceae</taxon>
        <taxon>Trematosphaeria</taxon>
    </lineage>
</organism>
<accession>A0A6A6J322</accession>
<dbReference type="OrthoDB" id="3789421at2759"/>
<gene>
    <name evidence="1" type="ORF">BU26DRAFT_599016</name>
</gene>
<dbReference type="GeneID" id="54588399"/>
<evidence type="ECO:0008006" key="3">
    <source>
        <dbReference type="Google" id="ProtNLM"/>
    </source>
</evidence>
<reference evidence="1" key="1">
    <citation type="journal article" date="2020" name="Stud. Mycol.">
        <title>101 Dothideomycetes genomes: a test case for predicting lifestyles and emergence of pathogens.</title>
        <authorList>
            <person name="Haridas S."/>
            <person name="Albert R."/>
            <person name="Binder M."/>
            <person name="Bloem J."/>
            <person name="Labutti K."/>
            <person name="Salamov A."/>
            <person name="Andreopoulos B."/>
            <person name="Baker S."/>
            <person name="Barry K."/>
            <person name="Bills G."/>
            <person name="Bluhm B."/>
            <person name="Cannon C."/>
            <person name="Castanera R."/>
            <person name="Culley D."/>
            <person name="Daum C."/>
            <person name="Ezra D."/>
            <person name="Gonzalez J."/>
            <person name="Henrissat B."/>
            <person name="Kuo A."/>
            <person name="Liang C."/>
            <person name="Lipzen A."/>
            <person name="Lutzoni F."/>
            <person name="Magnuson J."/>
            <person name="Mondo S."/>
            <person name="Nolan M."/>
            <person name="Ohm R."/>
            <person name="Pangilinan J."/>
            <person name="Park H.-J."/>
            <person name="Ramirez L."/>
            <person name="Alfaro M."/>
            <person name="Sun H."/>
            <person name="Tritt A."/>
            <person name="Yoshinaga Y."/>
            <person name="Zwiers L.-H."/>
            <person name="Turgeon B."/>
            <person name="Goodwin S."/>
            <person name="Spatafora J."/>
            <person name="Crous P."/>
            <person name="Grigoriev I."/>
        </authorList>
    </citation>
    <scope>NUCLEOTIDE SEQUENCE</scope>
    <source>
        <strain evidence="1">CBS 122368</strain>
    </source>
</reference>